<feature type="non-terminal residue" evidence="2">
    <location>
        <position position="82"/>
    </location>
</feature>
<proteinExistence type="predicted"/>
<dbReference type="RefSeq" id="WP_008048629.1">
    <property type="nucleotide sequence ID" value="NZ_CH724155.1"/>
</dbReference>
<keyword evidence="3" id="KW-1185">Reference proteome</keyword>
<dbReference type="AlphaFoldDB" id="A4BJP6"/>
<sequence>MKQLKLLLCLLLGGTSAFAESEIRVLEFFSNPVPGWNKNRLEGAILQDNRGFRIVDVTPDAAPFDDAESFKVDSPITLPYGR</sequence>
<evidence type="ECO:0000313" key="3">
    <source>
        <dbReference type="Proteomes" id="UP000005953"/>
    </source>
</evidence>
<keyword evidence="1" id="KW-0732">Signal</keyword>
<gene>
    <name evidence="2" type="ORF">MED297_06589</name>
</gene>
<evidence type="ECO:0000256" key="1">
    <source>
        <dbReference type="SAM" id="SignalP"/>
    </source>
</evidence>
<organism evidence="2 3">
    <name type="scientific">Reinekea blandensis MED297</name>
    <dbReference type="NCBI Taxonomy" id="314283"/>
    <lineage>
        <taxon>Bacteria</taxon>
        <taxon>Pseudomonadati</taxon>
        <taxon>Pseudomonadota</taxon>
        <taxon>Gammaproteobacteria</taxon>
        <taxon>Oceanospirillales</taxon>
        <taxon>Saccharospirillaceae</taxon>
        <taxon>Reinekea</taxon>
    </lineage>
</organism>
<comment type="caution">
    <text evidence="2">The sequence shown here is derived from an EMBL/GenBank/DDBJ whole genome shotgun (WGS) entry which is preliminary data.</text>
</comment>
<dbReference type="Proteomes" id="UP000005953">
    <property type="component" value="Unassembled WGS sequence"/>
</dbReference>
<dbReference type="HOGENOM" id="CLU_2563990_0_0_6"/>
<evidence type="ECO:0000313" key="2">
    <source>
        <dbReference type="EMBL" id="EAR07686.1"/>
    </source>
</evidence>
<reference evidence="2 3" key="1">
    <citation type="submission" date="2006-02" db="EMBL/GenBank/DDBJ databases">
        <authorList>
            <person name="Pinhassi J."/>
            <person name="Pedros-Alio C."/>
            <person name="Ferriera S."/>
            <person name="Johnson J."/>
            <person name="Kravitz S."/>
            <person name="Halpern A."/>
            <person name="Remington K."/>
            <person name="Beeson K."/>
            <person name="Tran B."/>
            <person name="Rogers Y.-H."/>
            <person name="Friedman R."/>
            <person name="Venter J.C."/>
        </authorList>
    </citation>
    <scope>NUCLEOTIDE SEQUENCE [LARGE SCALE GENOMIC DNA]</scope>
    <source>
        <strain evidence="2 3">MED297</strain>
    </source>
</reference>
<feature type="signal peptide" evidence="1">
    <location>
        <begin position="1"/>
        <end position="19"/>
    </location>
</feature>
<feature type="chain" id="PRO_5002666590" evidence="1">
    <location>
        <begin position="20"/>
        <end position="82"/>
    </location>
</feature>
<accession>A4BJP6</accession>
<dbReference type="EMBL" id="AAOE01000035">
    <property type="protein sequence ID" value="EAR07686.1"/>
    <property type="molecule type" value="Genomic_DNA"/>
</dbReference>
<protein>
    <submittedName>
        <fullName evidence="2">Uncharacterized protein</fullName>
    </submittedName>
</protein>
<name>A4BJP6_9GAMM</name>